<keyword evidence="17" id="KW-1185">Reference proteome</keyword>
<dbReference type="STRING" id="1448308.A0A2T2NPR6"/>
<keyword evidence="8 13" id="KW-0479">Metal-binding</keyword>
<dbReference type="PANTHER" id="PTHR12147">
    <property type="entry name" value="METALLOPEPTIDASE M28 FAMILY MEMBER"/>
    <property type="match status" value="1"/>
</dbReference>
<dbReference type="Gene3D" id="3.50.30.30">
    <property type="match status" value="1"/>
</dbReference>
<dbReference type="InterPro" id="IPR041756">
    <property type="entry name" value="M28_SGAP-like"/>
</dbReference>
<evidence type="ECO:0000256" key="1">
    <source>
        <dbReference type="ARBA" id="ARBA00001947"/>
    </source>
</evidence>
<dbReference type="Gene3D" id="3.40.630.10">
    <property type="entry name" value="Zn peptidases"/>
    <property type="match status" value="1"/>
</dbReference>
<keyword evidence="12" id="KW-0325">Glycoprotein</keyword>
<organism evidence="16 17">
    <name type="scientific">Corynespora cassiicola Philippines</name>
    <dbReference type="NCBI Taxonomy" id="1448308"/>
    <lineage>
        <taxon>Eukaryota</taxon>
        <taxon>Fungi</taxon>
        <taxon>Dikarya</taxon>
        <taxon>Ascomycota</taxon>
        <taxon>Pezizomycotina</taxon>
        <taxon>Dothideomycetes</taxon>
        <taxon>Pleosporomycetidae</taxon>
        <taxon>Pleosporales</taxon>
        <taxon>Corynesporascaceae</taxon>
        <taxon>Corynespora</taxon>
    </lineage>
</organism>
<protein>
    <recommendedName>
        <fullName evidence="13">Peptide hydrolase</fullName>
        <ecNumber evidence="13">3.4.-.-</ecNumber>
    </recommendedName>
</protein>
<keyword evidence="9 13" id="KW-0732">Signal</keyword>
<dbReference type="Pfam" id="PF04389">
    <property type="entry name" value="Peptidase_M28"/>
    <property type="match status" value="1"/>
</dbReference>
<reference evidence="16 17" key="1">
    <citation type="journal article" date="2018" name="Front. Microbiol.">
        <title>Genome-Wide Analysis of Corynespora cassiicola Leaf Fall Disease Putative Effectors.</title>
        <authorList>
            <person name="Lopez D."/>
            <person name="Ribeiro S."/>
            <person name="Label P."/>
            <person name="Fumanal B."/>
            <person name="Venisse J.S."/>
            <person name="Kohler A."/>
            <person name="de Oliveira R.R."/>
            <person name="Labutti K."/>
            <person name="Lipzen A."/>
            <person name="Lail K."/>
            <person name="Bauer D."/>
            <person name="Ohm R.A."/>
            <person name="Barry K.W."/>
            <person name="Spatafora J."/>
            <person name="Grigoriev I.V."/>
            <person name="Martin F.M."/>
            <person name="Pujade-Renaud V."/>
        </authorList>
    </citation>
    <scope>NUCLEOTIDE SEQUENCE [LARGE SCALE GENOMIC DNA]</scope>
    <source>
        <strain evidence="16 17">Philippines</strain>
    </source>
</reference>
<comment type="subcellular location">
    <subcellularLocation>
        <location evidence="2">Secreted</location>
    </subcellularLocation>
</comment>
<evidence type="ECO:0000256" key="13">
    <source>
        <dbReference type="RuleBase" id="RU361240"/>
    </source>
</evidence>
<dbReference type="Pfam" id="PF02225">
    <property type="entry name" value="PA"/>
    <property type="match status" value="1"/>
</dbReference>
<dbReference type="AlphaFoldDB" id="A0A2T2NPR6"/>
<evidence type="ECO:0000256" key="2">
    <source>
        <dbReference type="ARBA" id="ARBA00004613"/>
    </source>
</evidence>
<keyword evidence="7 13" id="KW-0645">Protease</keyword>
<proteinExistence type="inferred from homology"/>
<dbReference type="GO" id="GO:0004177">
    <property type="term" value="F:aminopeptidase activity"/>
    <property type="evidence" value="ECO:0007669"/>
    <property type="project" value="UniProtKB-KW"/>
</dbReference>
<accession>A0A2T2NPR6</accession>
<evidence type="ECO:0000313" key="16">
    <source>
        <dbReference type="EMBL" id="PSN67369.1"/>
    </source>
</evidence>
<dbReference type="CDD" id="cd03876">
    <property type="entry name" value="M28_SGAP_like"/>
    <property type="match status" value="1"/>
</dbReference>
<dbReference type="GO" id="GO:0006508">
    <property type="term" value="P:proteolysis"/>
    <property type="evidence" value="ECO:0007669"/>
    <property type="project" value="UniProtKB-KW"/>
</dbReference>
<keyword evidence="5" id="KW-0031">Aminopeptidase</keyword>
<feature type="signal peptide" evidence="13">
    <location>
        <begin position="1"/>
        <end position="17"/>
    </location>
</feature>
<dbReference type="FunFam" id="3.40.630.10:FF:000054">
    <property type="entry name" value="Peptide hydrolase"/>
    <property type="match status" value="1"/>
</dbReference>
<dbReference type="OrthoDB" id="10013407at2759"/>
<dbReference type="GO" id="GO:0008235">
    <property type="term" value="F:metalloexopeptidase activity"/>
    <property type="evidence" value="ECO:0007669"/>
    <property type="project" value="InterPro"/>
</dbReference>
<keyword evidence="6" id="KW-0964">Secreted</keyword>
<name>A0A2T2NPR6_CORCC</name>
<dbReference type="InterPro" id="IPR046450">
    <property type="entry name" value="PA_dom_sf"/>
</dbReference>
<evidence type="ECO:0000256" key="3">
    <source>
        <dbReference type="ARBA" id="ARBA00005634"/>
    </source>
</evidence>
<evidence type="ECO:0000259" key="15">
    <source>
        <dbReference type="Pfam" id="PF04389"/>
    </source>
</evidence>
<keyword evidence="10 13" id="KW-0378">Hydrolase</keyword>
<evidence type="ECO:0000256" key="6">
    <source>
        <dbReference type="ARBA" id="ARBA00022525"/>
    </source>
</evidence>
<gene>
    <name evidence="16" type="ORF">BS50DRAFT_390399</name>
</gene>
<feature type="domain" description="Peptidase M28" evidence="15">
    <location>
        <begin position="236"/>
        <end position="451"/>
    </location>
</feature>
<feature type="domain" description="PA" evidence="14">
    <location>
        <begin position="123"/>
        <end position="209"/>
    </location>
</feature>
<evidence type="ECO:0000256" key="12">
    <source>
        <dbReference type="ARBA" id="ARBA00023180"/>
    </source>
</evidence>
<evidence type="ECO:0000256" key="7">
    <source>
        <dbReference type="ARBA" id="ARBA00022670"/>
    </source>
</evidence>
<dbReference type="GO" id="GO:0005576">
    <property type="term" value="C:extracellular region"/>
    <property type="evidence" value="ECO:0007669"/>
    <property type="project" value="UniProtKB-SubCell"/>
</dbReference>
<dbReference type="SUPFAM" id="SSF52025">
    <property type="entry name" value="PA domain"/>
    <property type="match status" value="1"/>
</dbReference>
<dbReference type="SUPFAM" id="SSF53187">
    <property type="entry name" value="Zn-dependent exopeptidases"/>
    <property type="match status" value="1"/>
</dbReference>
<dbReference type="InterPro" id="IPR045175">
    <property type="entry name" value="M28_fam"/>
</dbReference>
<sequence>MFKSVAAVAALAAIANAAVLDTRDKLVESEKLRKRIKVDALEEKAHLFERFAYDSPAKNRVIGSEGHQATIDYITNTIKQYPDYYTITQQPMPLSVGIEANVTINGKDTDAYAVGLAPGGTASGSLVAIPNLGCEESDFPESLNGSVALISRGTCVSGEKVAFAAAKGASGVLIYNNVEGNLDGYSLQRVPLSDDEYVPTAGISMAAGEGFATLIEVGLDVTVELSTLANDITTYNIIAQTKAGDQDNVIHIGGHSDSVSAGPGINDNGSGSISILEVAIQLTHFSVKNAVRFSWWTAEEEGLLGAEFYVKSLSQEEKDKIRLFLDFDMMASPNYAFQIYDGDGSAFNSTGPAGSAEAEAEFTHFFQDIAKVNHTEIEFDGRSDYGPFLEAGIAAGGIACGAEGIKTEEEYAMFGGAAGVPYDVNYHEDGDTANNLNYEAWIQMTRAIAHVTATYARSFDSLPPRNSTATKQKRSAQMFDYKKSKGYLSMI</sequence>
<evidence type="ECO:0000256" key="4">
    <source>
        <dbReference type="ARBA" id="ARBA00005957"/>
    </source>
</evidence>
<evidence type="ECO:0000256" key="10">
    <source>
        <dbReference type="ARBA" id="ARBA00022801"/>
    </source>
</evidence>
<evidence type="ECO:0000256" key="5">
    <source>
        <dbReference type="ARBA" id="ARBA00022438"/>
    </source>
</evidence>
<evidence type="ECO:0000256" key="9">
    <source>
        <dbReference type="ARBA" id="ARBA00022729"/>
    </source>
</evidence>
<dbReference type="EMBL" id="KZ678135">
    <property type="protein sequence ID" value="PSN67369.1"/>
    <property type="molecule type" value="Genomic_DNA"/>
</dbReference>
<evidence type="ECO:0000313" key="17">
    <source>
        <dbReference type="Proteomes" id="UP000240883"/>
    </source>
</evidence>
<dbReference type="InterPro" id="IPR003137">
    <property type="entry name" value="PA_domain"/>
</dbReference>
<dbReference type="GO" id="GO:0046872">
    <property type="term" value="F:metal ion binding"/>
    <property type="evidence" value="ECO:0007669"/>
    <property type="project" value="UniProtKB-KW"/>
</dbReference>
<comment type="similarity">
    <text evidence="4">Belongs to the peptidase M28 family. M28A subfamily.</text>
</comment>
<keyword evidence="11 13" id="KW-0862">Zinc</keyword>
<comment type="similarity">
    <text evidence="3">Belongs to the peptidase M28 family. M28B subfamily.</text>
</comment>
<feature type="chain" id="PRO_5015370793" description="Peptide hydrolase" evidence="13">
    <location>
        <begin position="18"/>
        <end position="491"/>
    </location>
</feature>
<evidence type="ECO:0000256" key="11">
    <source>
        <dbReference type="ARBA" id="ARBA00022833"/>
    </source>
</evidence>
<dbReference type="PANTHER" id="PTHR12147:SF26">
    <property type="entry name" value="PEPTIDASE M28 DOMAIN-CONTAINING PROTEIN"/>
    <property type="match status" value="1"/>
</dbReference>
<dbReference type="InterPro" id="IPR007484">
    <property type="entry name" value="Peptidase_M28"/>
</dbReference>
<dbReference type="Proteomes" id="UP000240883">
    <property type="component" value="Unassembled WGS sequence"/>
</dbReference>
<comment type="cofactor">
    <cofactor evidence="1">
        <name>Zn(2+)</name>
        <dbReference type="ChEBI" id="CHEBI:29105"/>
    </cofactor>
</comment>
<dbReference type="EC" id="3.4.-.-" evidence="13"/>
<evidence type="ECO:0000259" key="14">
    <source>
        <dbReference type="Pfam" id="PF02225"/>
    </source>
</evidence>
<evidence type="ECO:0000256" key="8">
    <source>
        <dbReference type="ARBA" id="ARBA00022723"/>
    </source>
</evidence>